<keyword evidence="1" id="KW-0732">Signal</keyword>
<evidence type="ECO:0000313" key="3">
    <source>
        <dbReference type="Proteomes" id="UP001589792"/>
    </source>
</evidence>
<comment type="caution">
    <text evidence="2">The sequence shown here is derived from an EMBL/GenBank/DDBJ whole genome shotgun (WGS) entry which is preliminary data.</text>
</comment>
<protein>
    <recommendedName>
        <fullName evidence="4">Fimbrial protein</fullName>
    </recommendedName>
</protein>
<feature type="signal peptide" evidence="1">
    <location>
        <begin position="1"/>
        <end position="21"/>
    </location>
</feature>
<organism evidence="2 3">
    <name type="scientific">Serratia aquatilis</name>
    <dbReference type="NCBI Taxonomy" id="1737515"/>
    <lineage>
        <taxon>Bacteria</taxon>
        <taxon>Pseudomonadati</taxon>
        <taxon>Pseudomonadota</taxon>
        <taxon>Gammaproteobacteria</taxon>
        <taxon>Enterobacterales</taxon>
        <taxon>Yersiniaceae</taxon>
        <taxon>Serratia</taxon>
    </lineage>
</organism>
<keyword evidence="3" id="KW-1185">Reference proteome</keyword>
<name>A0ABV6EBD5_9GAMM</name>
<evidence type="ECO:0000256" key="1">
    <source>
        <dbReference type="SAM" id="SignalP"/>
    </source>
</evidence>
<gene>
    <name evidence="2" type="ORF">ACFFJ3_07270</name>
</gene>
<accession>A0ABV6EBD5</accession>
<proteinExistence type="predicted"/>
<dbReference type="Proteomes" id="UP001589792">
    <property type="component" value="Unassembled WGS sequence"/>
</dbReference>
<feature type="chain" id="PRO_5046240651" description="Fimbrial protein" evidence="1">
    <location>
        <begin position="22"/>
        <end position="330"/>
    </location>
</feature>
<dbReference type="RefSeq" id="WP_380674001.1">
    <property type="nucleotide sequence ID" value="NZ_CP173186.1"/>
</dbReference>
<sequence>MKRIQAVFTLLLVSTSSVYGAAVEIASVTGKVASGISNCSITKTGSDSWKVALSLNWLAIAGTPPVASFEQRTGRGFLIFQYDSNGKAIKAYFPAADITMNGYTPTGYNEGNFSSVNGYLTYGFSNSAGWNNYEPHSASVVANIKHADVAIVAMIPANVYKYGMVYDQAGAVYFAAAQATSACQLMDNPNAPPVMVNLTMNAPDWNLGEIATGKQKKVLTNTADRLCISYLSTESSGKDFIVNATNANGIVNNRFVLKHSLNATSVLPYTLTLDNMGKQILLPNINNSTIRFDGSGNQTCFTPTFDLYGSDDQELGDYTDVITYEIVTKS</sequence>
<evidence type="ECO:0008006" key="4">
    <source>
        <dbReference type="Google" id="ProtNLM"/>
    </source>
</evidence>
<reference evidence="2 3" key="1">
    <citation type="submission" date="2024-09" db="EMBL/GenBank/DDBJ databases">
        <authorList>
            <person name="Sun Q."/>
            <person name="Mori K."/>
        </authorList>
    </citation>
    <scope>NUCLEOTIDE SEQUENCE [LARGE SCALE GENOMIC DNA]</scope>
    <source>
        <strain evidence="2 3">CCM 8626</strain>
    </source>
</reference>
<dbReference type="EMBL" id="JBHLXG010000005">
    <property type="protein sequence ID" value="MFC0226302.1"/>
    <property type="molecule type" value="Genomic_DNA"/>
</dbReference>
<evidence type="ECO:0000313" key="2">
    <source>
        <dbReference type="EMBL" id="MFC0226302.1"/>
    </source>
</evidence>